<keyword evidence="2" id="KW-1185">Reference proteome</keyword>
<dbReference type="Proteomes" id="UP000015545">
    <property type="component" value="Segment"/>
</dbReference>
<dbReference type="OrthoDB" id="34474at10239"/>
<gene>
    <name evidence="1" type="ORF">PaBG_00073</name>
</gene>
<organism evidence="1 2">
    <name type="scientific">Pseudomonas phage PaBG</name>
    <dbReference type="NCBI Taxonomy" id="1335230"/>
    <lineage>
        <taxon>Viruses</taxon>
        <taxon>Duplodnaviria</taxon>
        <taxon>Heunggongvirae</taxon>
        <taxon>Uroviricota</taxon>
        <taxon>Caudoviricetes</taxon>
        <taxon>Baikalvirus</taxon>
        <taxon>Baikalvirus PaBG</taxon>
    </lineage>
</organism>
<protein>
    <submittedName>
        <fullName evidence="1">Uncharacterized protein</fullName>
    </submittedName>
</protein>
<dbReference type="RefSeq" id="YP_008433404.1">
    <property type="nucleotide sequence ID" value="NC_022096.1"/>
</dbReference>
<dbReference type="GeneID" id="16574759"/>
<dbReference type="EMBL" id="KF147891">
    <property type="protein sequence ID" value="AGS81957.1"/>
    <property type="molecule type" value="Genomic_DNA"/>
</dbReference>
<evidence type="ECO:0000313" key="1">
    <source>
        <dbReference type="EMBL" id="AGS81957.1"/>
    </source>
</evidence>
<evidence type="ECO:0000313" key="2">
    <source>
        <dbReference type="Proteomes" id="UP000015545"/>
    </source>
</evidence>
<dbReference type="KEGG" id="vg:16574759"/>
<sequence>MIFDETNLPSVTRPYPVKQIDLREFRPKQLALMSKSVMLDDYQPAIDAMGQCMSNLDVNQLTTGDFFYLLAWQRIHSLKRNPVFTNWECPGAVFVVRGTDEVLTPRSLQVMVENWESADEEARKELRDPDKIILDGDQCNHQNYTEVKMSDFSYVKLDADVVLDPRLDFPRCATLAEFVKLQRDPDVGMLAEAAQWIKHPGTLQERIQMLLDSEDTELLELACEANRDIKHGILRTFNKECAACGHKHPLTFTIDPRAFFL</sequence>
<reference evidence="1 2" key="1">
    <citation type="journal article" date="2014" name="Genome Announc.">
        <title>Complete Genome Sequence of the Novel Giant Pseudomonas Phage PaBG.</title>
        <authorList>
            <person name="Sykilinda N.N."/>
            <person name="Bondar A.A."/>
            <person name="Gorshkova A.S."/>
            <person name="Kurochkina L.P."/>
            <person name="Kulikov E.E."/>
            <person name="Shneider M.M."/>
            <person name="Kadykov V.A."/>
            <person name="Solovjeva N.V."/>
            <person name="Kabilov M.R."/>
            <person name="Mesyanzhinov V.V."/>
            <person name="Vlassov V.V."/>
            <person name="Drukker V.V."/>
            <person name="Miroshnikov K.A."/>
        </authorList>
    </citation>
    <scope>NUCLEOTIDE SEQUENCE [LARGE SCALE GENOMIC DNA]</scope>
</reference>
<proteinExistence type="predicted"/>
<accession>S5VV41</accession>
<name>S5VV41_9CAUD</name>